<feature type="domain" description="Peptidase M14" evidence="1">
    <location>
        <begin position="64"/>
        <end position="313"/>
    </location>
</feature>
<dbReference type="Gene3D" id="3.40.630.10">
    <property type="entry name" value="Zn peptidases"/>
    <property type="match status" value="1"/>
</dbReference>
<gene>
    <name evidence="2" type="ORF">METZ01_LOCUS102443</name>
</gene>
<protein>
    <recommendedName>
        <fullName evidence="1">Peptidase M14 domain-containing protein</fullName>
    </recommendedName>
</protein>
<dbReference type="InterPro" id="IPR000834">
    <property type="entry name" value="Peptidase_M14"/>
</dbReference>
<dbReference type="GO" id="GO:0006508">
    <property type="term" value="P:proteolysis"/>
    <property type="evidence" value="ECO:0007669"/>
    <property type="project" value="InterPro"/>
</dbReference>
<dbReference type="AlphaFoldDB" id="A0A381WAL2"/>
<sequence length="854" mass="96177">MNIIDKKLLYIIFLSSLLSAQVSRIELPMDISETTFNKSIPKPIDVFNHYLGEQHTRTDQIIEYFYAVANKSNRVVVENHGTTHEGRKLIHAIITSAENQNKLDEILKNNRNISLNPGKISKNTIKKMPVVAYFGYSVHGDEASGSEAAMLLLYHLSAGSSIGIRNYLNNIVLIIDPMLNPDGRDRFVNWVNGNRGHVPTLDINDREHNQPWPSGRTNHYLFDLNRDWLPATQPESKARLGLYYKWRPQIVVDFHEMGRNRTYFFQPGIPSRNNPNTPKNVFYLTNQLAEYHAEALNNIGSLYYSKESYDDFYYGKGSTFPDITGAIGILFEQASSRALKTTTSSGEINYAFTIKNHFNASMGTLEGLWKMKDKFLTHQRNFYRDASKASIQFSTKAYLINTEYKKTNVRLLLDNLSHHQIKVYSLKKPYATNNIKFDPGKAVLIPVDQPQSRLIKSIMEKVTDFNDSLFYDVSSWSLPLSAGVEYIELKQNPSAIIGDELPDNFFTSGAKIGGRATYAYIMEWGDYYAPRALYRILDSGISPLMAMKPFSITINGEKEEFERGSIIVPLVQRDDNSNVSKDDVHEIIRKIAVEEFIDIYAVNTGLSNDGPDLGGLHAVINLPKVAILAGKGSSAYSVGQVWHLLNEKMHIPVSLINSNNVNRTLLDNYSVLIMTDGNYSQIDSSNVKSIKSWINRGGCFISTASGSEWTINNNIIKEKIKEIKKDTLDIAYENIQAKKGAQRIGGAIFQINLDNTHPIAYGYKTTLPVFRNNETFYELSTADAANVGRYNTTPLISGYISDVMNEEIKNSASIIARNVGSGSVILFADNPHFRAFWFGTEGLFLNAILFGKAF</sequence>
<reference evidence="2" key="1">
    <citation type="submission" date="2018-05" db="EMBL/GenBank/DDBJ databases">
        <authorList>
            <person name="Lanie J.A."/>
            <person name="Ng W.-L."/>
            <person name="Kazmierczak K.M."/>
            <person name="Andrzejewski T.M."/>
            <person name="Davidsen T.M."/>
            <person name="Wayne K.J."/>
            <person name="Tettelin H."/>
            <person name="Glass J.I."/>
            <person name="Rusch D."/>
            <person name="Podicherti R."/>
            <person name="Tsui H.-C.T."/>
            <person name="Winkler M.E."/>
        </authorList>
    </citation>
    <scope>NUCLEOTIDE SEQUENCE</scope>
</reference>
<dbReference type="CDD" id="cd06238">
    <property type="entry name" value="M14-like"/>
    <property type="match status" value="1"/>
</dbReference>
<dbReference type="InterPro" id="IPR029062">
    <property type="entry name" value="Class_I_gatase-like"/>
</dbReference>
<organism evidence="2">
    <name type="scientific">marine metagenome</name>
    <dbReference type="NCBI Taxonomy" id="408172"/>
    <lineage>
        <taxon>unclassified sequences</taxon>
        <taxon>metagenomes</taxon>
        <taxon>ecological metagenomes</taxon>
    </lineage>
</organism>
<dbReference type="Pfam" id="PF00246">
    <property type="entry name" value="Peptidase_M14"/>
    <property type="match status" value="1"/>
</dbReference>
<dbReference type="GO" id="GO:0008270">
    <property type="term" value="F:zinc ion binding"/>
    <property type="evidence" value="ECO:0007669"/>
    <property type="project" value="InterPro"/>
</dbReference>
<dbReference type="SUPFAM" id="SSF52317">
    <property type="entry name" value="Class I glutamine amidotransferase-like"/>
    <property type="match status" value="1"/>
</dbReference>
<accession>A0A381WAL2</accession>
<dbReference type="EMBL" id="UINC01011211">
    <property type="protein sequence ID" value="SVA49589.1"/>
    <property type="molecule type" value="Genomic_DNA"/>
</dbReference>
<evidence type="ECO:0000313" key="2">
    <source>
        <dbReference type="EMBL" id="SVA49589.1"/>
    </source>
</evidence>
<dbReference type="GO" id="GO:0004181">
    <property type="term" value="F:metallocarboxypeptidase activity"/>
    <property type="evidence" value="ECO:0007669"/>
    <property type="project" value="InterPro"/>
</dbReference>
<dbReference type="SUPFAM" id="SSF53187">
    <property type="entry name" value="Zn-dependent exopeptidases"/>
    <property type="match status" value="1"/>
</dbReference>
<name>A0A381WAL2_9ZZZZ</name>
<proteinExistence type="predicted"/>
<dbReference type="Gene3D" id="3.40.50.880">
    <property type="match status" value="1"/>
</dbReference>
<evidence type="ECO:0000259" key="1">
    <source>
        <dbReference type="Pfam" id="PF00246"/>
    </source>
</evidence>